<comment type="function">
    <text evidence="9">Component of the NuA4 histone acetyltransferase complex which is involved in transcriptional activation of selected genes principally by acetylation of nucleosomal histone H4 and H2A. The NuA4 complex is also involved in DNA repair.</text>
</comment>
<evidence type="ECO:0000256" key="9">
    <source>
        <dbReference type="RuleBase" id="RU368022"/>
    </source>
</evidence>
<dbReference type="AlphaFoldDB" id="A0A1L7WEI9"/>
<dbReference type="InterPro" id="IPR015418">
    <property type="entry name" value="Eaf6"/>
</dbReference>
<dbReference type="GO" id="GO:0006325">
    <property type="term" value="P:chromatin organization"/>
    <property type="evidence" value="ECO:0007669"/>
    <property type="project" value="UniProtKB-KW"/>
</dbReference>
<evidence type="ECO:0000256" key="8">
    <source>
        <dbReference type="ARBA" id="ARBA00023242"/>
    </source>
</evidence>
<comment type="subunit">
    <text evidence="9">Component of the NuA4 histone acetyltransferase complex.</text>
</comment>
<keyword evidence="4 9" id="KW-0156">Chromatin regulator</keyword>
<comment type="similarity">
    <text evidence="2 9">Belongs to the EAF6 family.</text>
</comment>
<keyword evidence="6" id="KW-0175">Coiled coil</keyword>
<dbReference type="OrthoDB" id="440324at2759"/>
<protein>
    <recommendedName>
        <fullName evidence="3 9">Chromatin modification-related protein EAF6</fullName>
    </recommendedName>
</protein>
<comment type="subcellular location">
    <subcellularLocation>
        <location evidence="1 9">Nucleus</location>
    </subcellularLocation>
</comment>
<keyword evidence="12" id="KW-1185">Reference proteome</keyword>
<evidence type="ECO:0000256" key="1">
    <source>
        <dbReference type="ARBA" id="ARBA00004123"/>
    </source>
</evidence>
<accession>A0A1L7WEI9</accession>
<keyword evidence="7 9" id="KW-0804">Transcription</keyword>
<keyword evidence="9" id="KW-0227">DNA damage</keyword>
<dbReference type="GO" id="GO:0035267">
    <property type="term" value="C:NuA4 histone acetyltransferase complex"/>
    <property type="evidence" value="ECO:0007669"/>
    <property type="project" value="UniProtKB-UniRule"/>
</dbReference>
<feature type="region of interest" description="Disordered" evidence="10">
    <location>
        <begin position="1"/>
        <end position="85"/>
    </location>
</feature>
<evidence type="ECO:0000256" key="2">
    <source>
        <dbReference type="ARBA" id="ARBA00010916"/>
    </source>
</evidence>
<dbReference type="PANTHER" id="PTHR13476">
    <property type="entry name" value="CHROMATIN MODIFICATION-RELATED PROTEIN MEAF6"/>
    <property type="match status" value="1"/>
</dbReference>
<keyword evidence="9" id="KW-0234">DNA repair</keyword>
<evidence type="ECO:0000256" key="5">
    <source>
        <dbReference type="ARBA" id="ARBA00023015"/>
    </source>
</evidence>
<sequence length="250" mass="27086">MSQPPQTPKQPRLLRDIEASPGQDSLQKVLEEAQTFSLGSRRSSRPTTSSSPPQPTTTDSKMAENQPPSTNPSNPADAAGIPYYNKEREKLQETLRKKKMLEISLARLDEAIYKKETDYFEDTPAGNIITGFDNYTKGVASSMGGRRRTGVPEQNRVFSRSSITYNINAETPVDTAQSTPVAAMAPTPLSTSFLKDGGASNHATPTSATSANKSGGAGKKNIKKARDGDDSETEKEGNKKMRTNFGAVRK</sequence>
<organism evidence="11 12">
    <name type="scientific">Phialocephala subalpina</name>
    <dbReference type="NCBI Taxonomy" id="576137"/>
    <lineage>
        <taxon>Eukaryota</taxon>
        <taxon>Fungi</taxon>
        <taxon>Dikarya</taxon>
        <taxon>Ascomycota</taxon>
        <taxon>Pezizomycotina</taxon>
        <taxon>Leotiomycetes</taxon>
        <taxon>Helotiales</taxon>
        <taxon>Mollisiaceae</taxon>
        <taxon>Phialocephala</taxon>
        <taxon>Phialocephala fortinii species complex</taxon>
    </lineage>
</organism>
<feature type="region of interest" description="Disordered" evidence="10">
    <location>
        <begin position="192"/>
        <end position="250"/>
    </location>
</feature>
<evidence type="ECO:0000256" key="3">
    <source>
        <dbReference type="ARBA" id="ARBA00018504"/>
    </source>
</evidence>
<evidence type="ECO:0000313" key="12">
    <source>
        <dbReference type="Proteomes" id="UP000184330"/>
    </source>
</evidence>
<evidence type="ECO:0000256" key="4">
    <source>
        <dbReference type="ARBA" id="ARBA00022853"/>
    </source>
</evidence>
<keyword evidence="8 9" id="KW-0539">Nucleus</keyword>
<dbReference type="Pfam" id="PF09340">
    <property type="entry name" value="NuA4"/>
    <property type="match status" value="1"/>
</dbReference>
<keyword evidence="5 9" id="KW-0805">Transcription regulation</keyword>
<dbReference type="GO" id="GO:0006281">
    <property type="term" value="P:DNA repair"/>
    <property type="evidence" value="ECO:0007669"/>
    <property type="project" value="UniProtKB-UniRule"/>
</dbReference>
<proteinExistence type="inferred from homology"/>
<evidence type="ECO:0000256" key="10">
    <source>
        <dbReference type="SAM" id="MobiDB-lite"/>
    </source>
</evidence>
<dbReference type="GO" id="GO:0005634">
    <property type="term" value="C:nucleus"/>
    <property type="evidence" value="ECO:0007669"/>
    <property type="project" value="UniProtKB-SubCell"/>
</dbReference>
<evidence type="ECO:0000256" key="6">
    <source>
        <dbReference type="ARBA" id="ARBA00023054"/>
    </source>
</evidence>
<evidence type="ECO:0000313" key="11">
    <source>
        <dbReference type="EMBL" id="CZR51191.1"/>
    </source>
</evidence>
<dbReference type="EMBL" id="FJOG01000001">
    <property type="protein sequence ID" value="CZR51191.1"/>
    <property type="molecule type" value="Genomic_DNA"/>
</dbReference>
<dbReference type="STRING" id="576137.A0A1L7WEI9"/>
<dbReference type="Proteomes" id="UP000184330">
    <property type="component" value="Unassembled WGS sequence"/>
</dbReference>
<reference evidence="11 12" key="1">
    <citation type="submission" date="2016-03" db="EMBL/GenBank/DDBJ databases">
        <authorList>
            <person name="Ploux O."/>
        </authorList>
    </citation>
    <scope>NUCLEOTIDE SEQUENCE [LARGE SCALE GENOMIC DNA]</scope>
    <source>
        <strain evidence="11 12">UAMH 11012</strain>
    </source>
</reference>
<name>A0A1L7WEI9_9HELO</name>
<feature type="compositionally biased region" description="Basic and acidic residues" evidence="10">
    <location>
        <begin position="224"/>
        <end position="239"/>
    </location>
</feature>
<feature type="compositionally biased region" description="Polar residues" evidence="10">
    <location>
        <begin position="201"/>
        <end position="213"/>
    </location>
</feature>
<evidence type="ECO:0000256" key="7">
    <source>
        <dbReference type="ARBA" id="ARBA00023163"/>
    </source>
</evidence>
<gene>
    <name evidence="11" type="ORF">PAC_01066</name>
</gene>